<reference evidence="2" key="1">
    <citation type="submission" date="2022-11" db="UniProtKB">
        <authorList>
            <consortium name="WormBaseParasite"/>
        </authorList>
    </citation>
    <scope>IDENTIFICATION</scope>
</reference>
<evidence type="ECO:0000313" key="1">
    <source>
        <dbReference type="Proteomes" id="UP000887580"/>
    </source>
</evidence>
<accession>A0AC35G589</accession>
<organism evidence="1 2">
    <name type="scientific">Panagrolaimus sp. PS1159</name>
    <dbReference type="NCBI Taxonomy" id="55785"/>
    <lineage>
        <taxon>Eukaryota</taxon>
        <taxon>Metazoa</taxon>
        <taxon>Ecdysozoa</taxon>
        <taxon>Nematoda</taxon>
        <taxon>Chromadorea</taxon>
        <taxon>Rhabditida</taxon>
        <taxon>Tylenchina</taxon>
        <taxon>Panagrolaimomorpha</taxon>
        <taxon>Panagrolaimoidea</taxon>
        <taxon>Panagrolaimidae</taxon>
        <taxon>Panagrolaimus</taxon>
    </lineage>
</organism>
<evidence type="ECO:0000313" key="2">
    <source>
        <dbReference type="WBParaSite" id="PS1159_v2.g23823.t1"/>
    </source>
</evidence>
<dbReference type="WBParaSite" id="PS1159_v2.g23823.t1">
    <property type="protein sequence ID" value="PS1159_v2.g23823.t1"/>
    <property type="gene ID" value="PS1159_v2.g23823"/>
</dbReference>
<sequence length="734" mass="82940">MFQAKNDSLFGGDSFIQLRFPVCEVMGNKFNMGGHFFGVEQYPENEWSEHESSIKSIEAIALWYIFDIPSNDTTRMDIVKKLLIKLFDKSKTPPSHNLFRYHIYADKVANEEMSRGSKETVNLLIFGLLLMLAFMCISMWSLKLSTKLILIPAAVLTPLLAAATTFGLIGWWGFAYNSIMAVAPFLLLGIGVDDAFLLLHCWRKYRKVKGYSVENEMGLVVSEVGPSILITSVTNCMAFGVGFFAPSEALSSFCLCTSIAVLIDFIFEFTIFAACLSIISKKSHSENISSPAAAIDSNPIIKDSKTLLPVSSTKSKSYKKSKLMKYCKFVTSKKGKFLAFTIIVLLYISSFFGLMKMKTTFAPQKTFPLNSRLQSSMKIIEKVLQQYSPINFVVNNPPNITDPIDYQNFMKFVEEMEALPETYGPDWTQLFLRDYISFDKSLYSSDNTLNSNDTLSYLPTFENLEKYVEERGLAGMKIFNYHESPSQIKSFLFVIVCHGKRSWHDRAYFIEKIRAITDKYSQYKVTVFDYDATIFDLIITVKWEMMKAVLITLICMSIVCFIIIPSIFYTGMALLSIISIAFTLVGVLGWWGSDLDPVTMINVLMAIGFSVDFCAHVCYHYFKYCTKTFDTFPKNTWDYQRLYLIMNSVGRPTLEAAVSTMICMIPLFFIDVYIVQCFAKTVVCVGTLGILHGLFLIPVALSSKDSFSIAKENGSAKSLISTVETESAETNQML</sequence>
<name>A0AC35G589_9BILA</name>
<dbReference type="Proteomes" id="UP000887580">
    <property type="component" value="Unplaced"/>
</dbReference>
<protein>
    <submittedName>
        <fullName evidence="2">SSD domain-containing protein</fullName>
    </submittedName>
</protein>
<proteinExistence type="predicted"/>